<dbReference type="PANTHER" id="PTHR43685:SF2">
    <property type="entry name" value="GLYCOSYLTRANSFERASE 2-LIKE DOMAIN-CONTAINING PROTEIN"/>
    <property type="match status" value="1"/>
</dbReference>
<protein>
    <recommendedName>
        <fullName evidence="2">Glycosyltransferase 2-like domain-containing protein</fullName>
    </recommendedName>
</protein>
<dbReference type="CDD" id="cd00761">
    <property type="entry name" value="Glyco_tranf_GTA_type"/>
    <property type="match status" value="1"/>
</dbReference>
<evidence type="ECO:0000259" key="2">
    <source>
        <dbReference type="Pfam" id="PF00535"/>
    </source>
</evidence>
<name>A0A917WHW7_9ACTN</name>
<dbReference type="Gene3D" id="3.90.550.10">
    <property type="entry name" value="Spore Coat Polysaccharide Biosynthesis Protein SpsA, Chain A"/>
    <property type="match status" value="1"/>
</dbReference>
<dbReference type="RefSeq" id="WP_229833892.1">
    <property type="nucleotide sequence ID" value="NZ_BMPI01000001.1"/>
</dbReference>
<reference evidence="3" key="2">
    <citation type="submission" date="2020-09" db="EMBL/GenBank/DDBJ databases">
        <authorList>
            <person name="Sun Q."/>
            <person name="Ohkuma M."/>
        </authorList>
    </citation>
    <scope>NUCLEOTIDE SEQUENCE</scope>
    <source>
        <strain evidence="3">JCM 19831</strain>
    </source>
</reference>
<dbReference type="Pfam" id="PF00535">
    <property type="entry name" value="Glycos_transf_2"/>
    <property type="match status" value="1"/>
</dbReference>
<dbReference type="AlphaFoldDB" id="A0A917WHW7"/>
<dbReference type="InterPro" id="IPR050834">
    <property type="entry name" value="Glycosyltransf_2"/>
</dbReference>
<evidence type="ECO:0000256" key="1">
    <source>
        <dbReference type="SAM" id="Phobius"/>
    </source>
</evidence>
<dbReference type="Proteomes" id="UP000642070">
    <property type="component" value="Unassembled WGS sequence"/>
</dbReference>
<keyword evidence="1" id="KW-0472">Membrane</keyword>
<reference evidence="3" key="1">
    <citation type="journal article" date="2014" name="Int. J. Syst. Evol. Microbiol.">
        <title>Complete genome sequence of Corynebacterium casei LMG S-19264T (=DSM 44701T), isolated from a smear-ripened cheese.</title>
        <authorList>
            <consortium name="US DOE Joint Genome Institute (JGI-PGF)"/>
            <person name="Walter F."/>
            <person name="Albersmeier A."/>
            <person name="Kalinowski J."/>
            <person name="Ruckert C."/>
        </authorList>
    </citation>
    <scope>NUCLEOTIDE SEQUENCE</scope>
    <source>
        <strain evidence="3">JCM 19831</strain>
    </source>
</reference>
<comment type="caution">
    <text evidence="3">The sequence shown here is derived from an EMBL/GenBank/DDBJ whole genome shotgun (WGS) entry which is preliminary data.</text>
</comment>
<keyword evidence="1" id="KW-1133">Transmembrane helix</keyword>
<evidence type="ECO:0000313" key="4">
    <source>
        <dbReference type="Proteomes" id="UP000642070"/>
    </source>
</evidence>
<evidence type="ECO:0000313" key="3">
    <source>
        <dbReference type="EMBL" id="GGM04495.1"/>
    </source>
</evidence>
<feature type="transmembrane region" description="Helical" evidence="1">
    <location>
        <begin position="263"/>
        <end position="285"/>
    </location>
</feature>
<dbReference type="InterPro" id="IPR001173">
    <property type="entry name" value="Glyco_trans_2-like"/>
</dbReference>
<dbReference type="PANTHER" id="PTHR43685">
    <property type="entry name" value="GLYCOSYLTRANSFERASE"/>
    <property type="match status" value="1"/>
</dbReference>
<gene>
    <name evidence="3" type="ORF">GCM10007977_002170</name>
</gene>
<organism evidence="3 4">
    <name type="scientific">Dactylosporangium sucinum</name>
    <dbReference type="NCBI Taxonomy" id="1424081"/>
    <lineage>
        <taxon>Bacteria</taxon>
        <taxon>Bacillati</taxon>
        <taxon>Actinomycetota</taxon>
        <taxon>Actinomycetes</taxon>
        <taxon>Micromonosporales</taxon>
        <taxon>Micromonosporaceae</taxon>
        <taxon>Dactylosporangium</taxon>
    </lineage>
</organism>
<feature type="domain" description="Glycosyltransferase 2-like" evidence="2">
    <location>
        <begin position="7"/>
        <end position="115"/>
    </location>
</feature>
<dbReference type="GO" id="GO:0044010">
    <property type="term" value="P:single-species biofilm formation"/>
    <property type="evidence" value="ECO:0007669"/>
    <property type="project" value="TreeGrafter"/>
</dbReference>
<feature type="transmembrane region" description="Helical" evidence="1">
    <location>
        <begin position="236"/>
        <end position="257"/>
    </location>
</feature>
<accession>A0A917WHW7</accession>
<proteinExistence type="predicted"/>
<feature type="transmembrane region" description="Helical" evidence="1">
    <location>
        <begin position="292"/>
        <end position="320"/>
    </location>
</feature>
<dbReference type="InterPro" id="IPR029044">
    <property type="entry name" value="Nucleotide-diphossugar_trans"/>
</dbReference>
<dbReference type="SUPFAM" id="SSF53448">
    <property type="entry name" value="Nucleotide-diphospho-sugar transferases"/>
    <property type="match status" value="1"/>
</dbReference>
<dbReference type="EMBL" id="BMPI01000001">
    <property type="protein sequence ID" value="GGM04495.1"/>
    <property type="molecule type" value="Genomic_DNA"/>
</dbReference>
<keyword evidence="1" id="KW-0812">Transmembrane</keyword>
<keyword evidence="4" id="KW-1185">Reference proteome</keyword>
<sequence>MSVPRVSVIMPNYNHADSLDRTIAAVRAQTVPPLEILFVDDCSTDDSVAIAKAAGVRVVSTPVNRGPAAARNLGAQLASGDVLLFLDSDVELAPTVIERATTLLDARPEVGAVCGMLDDVPLKRDSLLQECRCLQAHYWRISSEGVVSFLFSAVCAMPAEVFAEMGPFDPRLRETEEVEYGQRLSTRYQVLLTSALSGRHRDEPRLWPLLRKLFRRSRLRVPLYTKRRRFAKGFETSARIFGSVAATAAFLSLPAVLAGPLFALAPAALLAASIGCDAGMYRFVFRRRGIGFGLFFTGVQVLQSVAIVAGAGFGALQWLASREFRGLYDLAPQPRPIRLSAA</sequence>